<dbReference type="GO" id="GO:0005737">
    <property type="term" value="C:cytoplasm"/>
    <property type="evidence" value="ECO:0007669"/>
    <property type="project" value="UniProtKB-SubCell"/>
</dbReference>
<keyword evidence="12" id="KW-1185">Reference proteome</keyword>
<dbReference type="InterPro" id="IPR014729">
    <property type="entry name" value="Rossmann-like_a/b/a_fold"/>
</dbReference>
<keyword evidence="3 10" id="KW-0963">Cytoplasm</keyword>
<accession>A0A2S6N755</accession>
<evidence type="ECO:0000256" key="4">
    <source>
        <dbReference type="ARBA" id="ARBA00022598"/>
    </source>
</evidence>
<evidence type="ECO:0000256" key="2">
    <source>
        <dbReference type="ARBA" id="ARBA00005594"/>
    </source>
</evidence>
<evidence type="ECO:0000256" key="5">
    <source>
        <dbReference type="ARBA" id="ARBA00022741"/>
    </source>
</evidence>
<dbReference type="EC" id="6.1.1.6" evidence="10"/>
<dbReference type="Pfam" id="PF01921">
    <property type="entry name" value="tRNA-synt_1f"/>
    <property type="match status" value="1"/>
</dbReference>
<feature type="binding site" evidence="10">
    <location>
        <position position="298"/>
    </location>
    <ligand>
        <name>ATP</name>
        <dbReference type="ChEBI" id="CHEBI:30616"/>
    </ligand>
</feature>
<evidence type="ECO:0000256" key="3">
    <source>
        <dbReference type="ARBA" id="ARBA00022490"/>
    </source>
</evidence>
<dbReference type="InterPro" id="IPR002904">
    <property type="entry name" value="Lys-tRNA-ligase"/>
</dbReference>
<evidence type="ECO:0000256" key="1">
    <source>
        <dbReference type="ARBA" id="ARBA00004496"/>
    </source>
</evidence>
<dbReference type="EMBL" id="NHSJ01000078">
    <property type="protein sequence ID" value="PPQ30441.1"/>
    <property type="molecule type" value="Genomic_DNA"/>
</dbReference>
<dbReference type="SUPFAM" id="SSF52374">
    <property type="entry name" value="Nucleotidylyl transferase"/>
    <property type="match status" value="1"/>
</dbReference>
<keyword evidence="6 10" id="KW-0067">ATP-binding</keyword>
<evidence type="ECO:0000313" key="11">
    <source>
        <dbReference type="EMBL" id="PPQ30441.1"/>
    </source>
</evidence>
<dbReference type="GO" id="GO:0004824">
    <property type="term" value="F:lysine-tRNA ligase activity"/>
    <property type="evidence" value="ECO:0007669"/>
    <property type="project" value="UniProtKB-UniRule"/>
</dbReference>
<dbReference type="AlphaFoldDB" id="A0A2S6N755"/>
<dbReference type="InterPro" id="IPR020751">
    <property type="entry name" value="aa-tRNA-synth_I_codon-bd_sub2"/>
</dbReference>
<organism evidence="11 12">
    <name type="scientific">Rhodoblastus sphagnicola</name>
    <dbReference type="NCBI Taxonomy" id="333368"/>
    <lineage>
        <taxon>Bacteria</taxon>
        <taxon>Pseudomonadati</taxon>
        <taxon>Pseudomonadota</taxon>
        <taxon>Alphaproteobacteria</taxon>
        <taxon>Hyphomicrobiales</taxon>
        <taxon>Rhodoblastaceae</taxon>
        <taxon>Rhodoblastus</taxon>
    </lineage>
</organism>
<gene>
    <name evidence="10" type="primary">lysS</name>
    <name evidence="11" type="ORF">CCR94_12425</name>
</gene>
<dbReference type="GO" id="GO:0005524">
    <property type="term" value="F:ATP binding"/>
    <property type="evidence" value="ECO:0007669"/>
    <property type="project" value="UniProtKB-UniRule"/>
</dbReference>
<dbReference type="PANTHER" id="PTHR37940:SF1">
    <property type="entry name" value="LYSINE--TRNA LIGASE"/>
    <property type="match status" value="1"/>
</dbReference>
<dbReference type="InterPro" id="IPR008925">
    <property type="entry name" value="aa_tRNA-synth_I_cd-bd_sf"/>
</dbReference>
<evidence type="ECO:0000256" key="6">
    <source>
        <dbReference type="ARBA" id="ARBA00022840"/>
    </source>
</evidence>
<feature type="short sequence motif" description="'HIGH' region" evidence="10">
    <location>
        <begin position="46"/>
        <end position="54"/>
    </location>
</feature>
<proteinExistence type="inferred from homology"/>
<comment type="similarity">
    <text evidence="2 10">Belongs to the class-I aminoacyl-tRNA synthetase family.</text>
</comment>
<comment type="catalytic activity">
    <reaction evidence="9 10">
        <text>tRNA(Lys) + L-lysine + ATP = L-lysyl-tRNA(Lys) + AMP + diphosphate</text>
        <dbReference type="Rhea" id="RHEA:20792"/>
        <dbReference type="Rhea" id="RHEA-COMP:9696"/>
        <dbReference type="Rhea" id="RHEA-COMP:9697"/>
        <dbReference type="ChEBI" id="CHEBI:30616"/>
        <dbReference type="ChEBI" id="CHEBI:32551"/>
        <dbReference type="ChEBI" id="CHEBI:33019"/>
        <dbReference type="ChEBI" id="CHEBI:78442"/>
        <dbReference type="ChEBI" id="CHEBI:78529"/>
        <dbReference type="ChEBI" id="CHEBI:456215"/>
        <dbReference type="EC" id="6.1.1.6"/>
    </reaction>
</comment>
<dbReference type="Proteomes" id="UP000239089">
    <property type="component" value="Unassembled WGS sequence"/>
</dbReference>
<evidence type="ECO:0000313" key="12">
    <source>
        <dbReference type="Proteomes" id="UP000239089"/>
    </source>
</evidence>
<comment type="caution">
    <text evidence="11">The sequence shown here is derived from an EMBL/GenBank/DDBJ whole genome shotgun (WGS) entry which is preliminary data.</text>
</comment>
<feature type="short sequence motif" description="'KMSKS' region" evidence="10">
    <location>
        <begin position="295"/>
        <end position="299"/>
    </location>
</feature>
<protein>
    <recommendedName>
        <fullName evidence="10">Lysine--tRNA ligase</fullName>
        <ecNumber evidence="10">6.1.1.6</ecNumber>
    </recommendedName>
    <alternativeName>
        <fullName evidence="10">Lysyl-tRNA synthetase</fullName>
        <shortName evidence="10">LysRS</shortName>
    </alternativeName>
</protein>
<dbReference type="OrthoDB" id="9803151at2"/>
<keyword evidence="7 10" id="KW-0648">Protein biosynthesis</keyword>
<keyword evidence="8 10" id="KW-0030">Aminoacyl-tRNA synthetase</keyword>
<reference evidence="11 12" key="1">
    <citation type="journal article" date="2018" name="Arch. Microbiol.">
        <title>New insights into the metabolic potential of the phototrophic purple bacterium Rhodopila globiformis DSM 161(T) from its draft genome sequence and evidence for a vanadium-dependent nitrogenase.</title>
        <authorList>
            <person name="Imhoff J.F."/>
            <person name="Rahn T."/>
            <person name="Kunzel S."/>
            <person name="Neulinger S.C."/>
        </authorList>
    </citation>
    <scope>NUCLEOTIDE SEQUENCE [LARGE SCALE GENOMIC DNA]</scope>
    <source>
        <strain evidence="11 12">DSM 16996</strain>
    </source>
</reference>
<dbReference type="PANTHER" id="PTHR37940">
    <property type="entry name" value="LYSINE--TRNA LIGASE"/>
    <property type="match status" value="1"/>
</dbReference>
<sequence length="567" mass="63385">MTDLASELVQFAKTSNAWPFEEAKKLVARIERTGQKQVLFETGYGPSGLPHIGTFGEVARTTMVRHAFETLTEGRIATRLLAFSDDLDGLRKVPDNIPNKELVAAHLGKPLTEVPDPFGEYPSFGAHNNARLRSFLDHFGFRYEFGSSTEYYTSGRFDATLLKMLARYEAVQKIMLPSLRAERASTYSPFLPIHPRTRIVMQVALEEVDVARGLIAWRDPDTGERFETPVTGGACKLQWKPDWAMRWCALGVDYEMAGKDLIDSVKLSGQIARALDGAAPEGFNYELFLDESGQKISKSKGNGLTIDQWLTYASPESLAFFMYWKPREAKKLYFDVIPRAVDEYLAFLDAYPRQDARNRLGNAVWHIHTGEPPAPEFIAHEEGAKGQPAGEAKRMAISFAMLLNLAAVANSEDPSVLWGFLRRYAPAASPEKYPRLDKMIGYAVLYFRDFVKPKKVYRAADEVERAALQKLCDALATLPAEASAEQIQTLLYDVARPIPRYQNLNAKGATPERPGVSNDWFNMLYQVLLGEDRGPRFGSFAALYGLDNTRALIADALAGRFLPEAAE</sequence>
<keyword evidence="5 10" id="KW-0547">Nucleotide-binding</keyword>
<dbReference type="SUPFAM" id="SSF48163">
    <property type="entry name" value="An anticodon-binding domain of class I aminoacyl-tRNA synthetases"/>
    <property type="match status" value="1"/>
</dbReference>
<dbReference type="GO" id="GO:0006430">
    <property type="term" value="P:lysyl-tRNA aminoacylation"/>
    <property type="evidence" value="ECO:0007669"/>
    <property type="project" value="UniProtKB-UniRule"/>
</dbReference>
<dbReference type="InterPro" id="IPR001412">
    <property type="entry name" value="aa-tRNA-synth_I_CS"/>
</dbReference>
<dbReference type="RefSeq" id="WP_104508181.1">
    <property type="nucleotide sequence ID" value="NZ_JACIGC010000003.1"/>
</dbReference>
<dbReference type="PROSITE" id="PS00178">
    <property type="entry name" value="AA_TRNA_LIGASE_I"/>
    <property type="match status" value="1"/>
</dbReference>
<name>A0A2S6N755_9HYPH</name>
<dbReference type="HAMAP" id="MF_00177">
    <property type="entry name" value="Lys_tRNA_synth_class1"/>
    <property type="match status" value="1"/>
</dbReference>
<evidence type="ECO:0000256" key="9">
    <source>
        <dbReference type="ARBA" id="ARBA00048573"/>
    </source>
</evidence>
<dbReference type="GO" id="GO:0000049">
    <property type="term" value="F:tRNA binding"/>
    <property type="evidence" value="ECO:0007669"/>
    <property type="project" value="InterPro"/>
</dbReference>
<comment type="subcellular location">
    <subcellularLocation>
        <location evidence="1 10">Cytoplasm</location>
    </subcellularLocation>
</comment>
<keyword evidence="4 10" id="KW-0436">Ligase</keyword>
<dbReference type="Gene3D" id="1.10.10.350">
    <property type="match status" value="1"/>
</dbReference>
<evidence type="ECO:0000256" key="7">
    <source>
        <dbReference type="ARBA" id="ARBA00022917"/>
    </source>
</evidence>
<dbReference type="Gene3D" id="3.40.50.620">
    <property type="entry name" value="HUPs"/>
    <property type="match status" value="1"/>
</dbReference>
<evidence type="ECO:0000256" key="8">
    <source>
        <dbReference type="ARBA" id="ARBA00023146"/>
    </source>
</evidence>
<evidence type="ECO:0000256" key="10">
    <source>
        <dbReference type="HAMAP-Rule" id="MF_00177"/>
    </source>
</evidence>
<dbReference type="NCBIfam" id="NF001968">
    <property type="entry name" value="PRK00750.1-2"/>
    <property type="match status" value="1"/>
</dbReference>